<feature type="region of interest" description="Disordered" evidence="1">
    <location>
        <begin position="215"/>
        <end position="265"/>
    </location>
</feature>
<name>A0ABN9LA54_9NEOB</name>
<evidence type="ECO:0000256" key="1">
    <source>
        <dbReference type="SAM" id="MobiDB-lite"/>
    </source>
</evidence>
<dbReference type="EMBL" id="CAUEEQ010011693">
    <property type="protein sequence ID" value="CAJ0935798.1"/>
    <property type="molecule type" value="Genomic_DNA"/>
</dbReference>
<reference evidence="2" key="1">
    <citation type="submission" date="2023-07" db="EMBL/GenBank/DDBJ databases">
        <authorList>
            <person name="Stuckert A."/>
        </authorList>
    </citation>
    <scope>NUCLEOTIDE SEQUENCE</scope>
</reference>
<comment type="caution">
    <text evidence="2">The sequence shown here is derived from an EMBL/GenBank/DDBJ whole genome shotgun (WGS) entry which is preliminary data.</text>
</comment>
<keyword evidence="3" id="KW-1185">Reference proteome</keyword>
<evidence type="ECO:0000313" key="2">
    <source>
        <dbReference type="EMBL" id="CAJ0935798.1"/>
    </source>
</evidence>
<protein>
    <submittedName>
        <fullName evidence="2">Uncharacterized protein</fullName>
    </submittedName>
</protein>
<feature type="compositionally biased region" description="Basic and acidic residues" evidence="1">
    <location>
        <begin position="218"/>
        <end position="243"/>
    </location>
</feature>
<accession>A0ABN9LA54</accession>
<sequence>MKACVGSRKLRKLGREDVQQQIQRVWAMEKAMPDSGFFAYTNEDGERILEGVESNATFLSTPSLYDLKVKYENTIRKLTTAQLHLVTLSEYYRVKKIPRGLRSNIRPNLMLNDTSFCVKFGMISNKYGLDIILLNIEYLQQETKKLKCDISLVEVELKGLMREEEWTNFKESINIKIDKLRLELEDVKRRKWNRDMDDYKDGNIYNWQRDNAGNWRKKGMDPMKEKTKTAGKGEEKSIGDNKKERKGKNKSPVEKQMATRSKEQT</sequence>
<gene>
    <name evidence="2" type="ORF">RIMI_LOCUS6487501</name>
</gene>
<evidence type="ECO:0000313" key="3">
    <source>
        <dbReference type="Proteomes" id="UP001176940"/>
    </source>
</evidence>
<proteinExistence type="predicted"/>
<dbReference type="Proteomes" id="UP001176940">
    <property type="component" value="Unassembled WGS sequence"/>
</dbReference>
<organism evidence="2 3">
    <name type="scientific">Ranitomeya imitator</name>
    <name type="common">mimic poison frog</name>
    <dbReference type="NCBI Taxonomy" id="111125"/>
    <lineage>
        <taxon>Eukaryota</taxon>
        <taxon>Metazoa</taxon>
        <taxon>Chordata</taxon>
        <taxon>Craniata</taxon>
        <taxon>Vertebrata</taxon>
        <taxon>Euteleostomi</taxon>
        <taxon>Amphibia</taxon>
        <taxon>Batrachia</taxon>
        <taxon>Anura</taxon>
        <taxon>Neobatrachia</taxon>
        <taxon>Hyloidea</taxon>
        <taxon>Dendrobatidae</taxon>
        <taxon>Dendrobatinae</taxon>
        <taxon>Ranitomeya</taxon>
    </lineage>
</organism>